<reference evidence="1 2" key="1">
    <citation type="journal article" date="2021" name="Elife">
        <title>Chloroplast acquisition without the gene transfer in kleptoplastic sea slugs, Plakobranchus ocellatus.</title>
        <authorList>
            <person name="Maeda T."/>
            <person name="Takahashi S."/>
            <person name="Yoshida T."/>
            <person name="Shimamura S."/>
            <person name="Takaki Y."/>
            <person name="Nagai Y."/>
            <person name="Toyoda A."/>
            <person name="Suzuki Y."/>
            <person name="Arimoto A."/>
            <person name="Ishii H."/>
            <person name="Satoh N."/>
            <person name="Nishiyama T."/>
            <person name="Hasebe M."/>
            <person name="Maruyama T."/>
            <person name="Minagawa J."/>
            <person name="Obokata J."/>
            <person name="Shigenobu S."/>
        </authorList>
    </citation>
    <scope>NUCLEOTIDE SEQUENCE [LARGE SCALE GENOMIC DNA]</scope>
</reference>
<dbReference type="PANTHER" id="PTHR46601">
    <property type="entry name" value="ULP_PROTEASE DOMAIN-CONTAINING PROTEIN"/>
    <property type="match status" value="1"/>
</dbReference>
<protein>
    <submittedName>
        <fullName evidence="1">(S)-beta-bisabolene synthase</fullName>
    </submittedName>
</protein>
<dbReference type="PANTHER" id="PTHR46601:SF1">
    <property type="entry name" value="ADF-H DOMAIN-CONTAINING PROTEIN"/>
    <property type="match status" value="1"/>
</dbReference>
<accession>A0AAV4FLN9</accession>
<evidence type="ECO:0000313" key="2">
    <source>
        <dbReference type="Proteomes" id="UP000762676"/>
    </source>
</evidence>
<proteinExistence type="predicted"/>
<keyword evidence="2" id="KW-1185">Reference proteome</keyword>
<organism evidence="1 2">
    <name type="scientific">Elysia marginata</name>
    <dbReference type="NCBI Taxonomy" id="1093978"/>
    <lineage>
        <taxon>Eukaryota</taxon>
        <taxon>Metazoa</taxon>
        <taxon>Spiralia</taxon>
        <taxon>Lophotrochozoa</taxon>
        <taxon>Mollusca</taxon>
        <taxon>Gastropoda</taxon>
        <taxon>Heterobranchia</taxon>
        <taxon>Euthyneura</taxon>
        <taxon>Panpulmonata</taxon>
        <taxon>Sacoglossa</taxon>
        <taxon>Placobranchoidea</taxon>
        <taxon>Plakobranchidae</taxon>
        <taxon>Elysia</taxon>
    </lineage>
</organism>
<name>A0AAV4FLN9_9GAST</name>
<comment type="caution">
    <text evidence="1">The sequence shown here is derived from an EMBL/GenBank/DDBJ whole genome shotgun (WGS) entry which is preliminary data.</text>
</comment>
<gene>
    <name evidence="1" type="ORF">ElyMa_002157400</name>
</gene>
<dbReference type="Proteomes" id="UP000762676">
    <property type="component" value="Unassembled WGS sequence"/>
</dbReference>
<dbReference type="EMBL" id="BMAT01004477">
    <property type="protein sequence ID" value="GFR74218.1"/>
    <property type="molecule type" value="Genomic_DNA"/>
</dbReference>
<evidence type="ECO:0000313" key="1">
    <source>
        <dbReference type="EMBL" id="GFR74218.1"/>
    </source>
</evidence>
<dbReference type="AlphaFoldDB" id="A0AAV4FLN9"/>
<sequence>MFMNCYFSWHIAMNLKTLSISFYRLKIDALNKILGREKAIVPETKLLSFLLCPYQGKWPKMTCVSGNCKRCADLLRPFTVKCYEHYFLNVKWFHWERREVEGKKKLDIHAYDGTVGDLIDQLSGDLECPTKGTTFVKHLFNAYWQQSQYELARDTLKQGQVLLLQDFAENRKATYAQEVKSAHFGKAQVSLHPTVCFYKNEEEQLVRHVAMFFSDDIGHDYHAVHCYTLKMVEQLRKETVVDEVILWSDGAASQYKGRGTFADLSLYPFPAQRNFFGSEHGKGEADGETGRFSQAMARAVAKGQCFRNAQDMCSFGQQNYESENLKKYSFILVGKEEIRRDRPETDVGTLPGTRSLHQLHKKKSYILAGRKLSCFCNACKEEKGLCENSEFVQPFEIYKMKPSKPVDAEVDEPNIPVPVPEEIEMRATSPVLTSFESTSIKHATLR</sequence>